<protein>
    <submittedName>
        <fullName evidence="1">TraG family protein</fullName>
    </submittedName>
</protein>
<gene>
    <name evidence="1" type="ORF">LEA_00537</name>
</gene>
<dbReference type="EMBL" id="AJWY01000383">
    <property type="protein sequence ID" value="EKC81257.1"/>
    <property type="molecule type" value="Genomic_DNA"/>
</dbReference>
<organism evidence="1">
    <name type="scientific">human gut metagenome</name>
    <dbReference type="NCBI Taxonomy" id="408170"/>
    <lineage>
        <taxon>unclassified sequences</taxon>
        <taxon>metagenomes</taxon>
        <taxon>organismal metagenomes</taxon>
    </lineage>
</organism>
<reference evidence="1" key="1">
    <citation type="journal article" date="2013" name="Environ. Microbiol.">
        <title>Microbiota from the distal guts of lean and obese adolescents exhibit partial functional redundancy besides clear differences in community structure.</title>
        <authorList>
            <person name="Ferrer M."/>
            <person name="Ruiz A."/>
            <person name="Lanza F."/>
            <person name="Haange S.B."/>
            <person name="Oberbach A."/>
            <person name="Till H."/>
            <person name="Bargiela R."/>
            <person name="Campoy C."/>
            <person name="Segura M.T."/>
            <person name="Richter M."/>
            <person name="von Bergen M."/>
            <person name="Seifert J."/>
            <person name="Suarez A."/>
        </authorList>
    </citation>
    <scope>NUCLEOTIDE SEQUENCE</scope>
</reference>
<name>K1U7K4_9ZZZZ</name>
<dbReference type="AlphaFoldDB" id="K1U7K4"/>
<dbReference type="GO" id="GO:0016020">
    <property type="term" value="C:membrane"/>
    <property type="evidence" value="ECO:0007669"/>
    <property type="project" value="InterPro"/>
</dbReference>
<dbReference type="CDD" id="cd01127">
    <property type="entry name" value="TrwB_TraG_TraD_VirD4"/>
    <property type="match status" value="1"/>
</dbReference>
<dbReference type="InterPro" id="IPR003688">
    <property type="entry name" value="TraG/VirD4"/>
</dbReference>
<proteinExistence type="predicted"/>
<sequence length="99" mass="11378">MISCGARLAPFDIQEVRNVTAYDELQLDTLGDKKTALFLIMSDTDATFNFLISMIYTQLFNLLCEKADDVYGGRLPVHVRCLIDEMDKHRSDSQSRKNW</sequence>
<accession>K1U7K4</accession>
<comment type="caution">
    <text evidence="1">The sequence shown here is derived from an EMBL/GenBank/DDBJ whole genome shotgun (WGS) entry which is preliminary data.</text>
</comment>
<evidence type="ECO:0000313" key="1">
    <source>
        <dbReference type="EMBL" id="EKC81257.1"/>
    </source>
</evidence>
<dbReference type="Pfam" id="PF02534">
    <property type="entry name" value="T4SS-DNA_transf"/>
    <property type="match status" value="1"/>
</dbReference>